<evidence type="ECO:0000256" key="6">
    <source>
        <dbReference type="ARBA" id="ARBA00023014"/>
    </source>
</evidence>
<feature type="binding site" evidence="10">
    <location>
        <position position="123"/>
    </location>
    <ligand>
        <name>[2Fe-2S] cluster</name>
        <dbReference type="ChEBI" id="CHEBI:190135"/>
    </ligand>
</feature>
<dbReference type="InterPro" id="IPR002023">
    <property type="entry name" value="NuoE-like"/>
</dbReference>
<comment type="cofactor">
    <cofactor evidence="9">
        <name>[2Fe-2S] cluster</name>
        <dbReference type="ChEBI" id="CHEBI:190135"/>
    </cofactor>
</comment>
<sequence length="176" mass="19283">MTKLSEQQYQVVANSIADKKALPGALLPILHDIQDQLGHIPKAAIDIIAGGLNQTSAEIYGVISFYHHFRLDKPGNHLVEICRAEACQAMGSEALEQEIKSKLGIDYHQTTKDNNVSLEPVYCLGNCACGPSVKVGERVYGRMTGDKFERLMEKLSTYVVELGQGDSHEQGDSHVS</sequence>
<organism evidence="11 12">
    <name type="scientific">Thalassomonas viridans</name>
    <dbReference type="NCBI Taxonomy" id="137584"/>
    <lineage>
        <taxon>Bacteria</taxon>
        <taxon>Pseudomonadati</taxon>
        <taxon>Pseudomonadota</taxon>
        <taxon>Gammaproteobacteria</taxon>
        <taxon>Alteromonadales</taxon>
        <taxon>Colwelliaceae</taxon>
        <taxon>Thalassomonas</taxon>
    </lineage>
</organism>
<dbReference type="Proteomes" id="UP000032352">
    <property type="component" value="Chromosome"/>
</dbReference>
<dbReference type="GO" id="GO:0046872">
    <property type="term" value="F:metal ion binding"/>
    <property type="evidence" value="ECO:0007669"/>
    <property type="project" value="UniProtKB-KW"/>
</dbReference>
<evidence type="ECO:0000256" key="10">
    <source>
        <dbReference type="PIRSR" id="PIRSR000216-1"/>
    </source>
</evidence>
<evidence type="ECO:0000313" key="11">
    <source>
        <dbReference type="EMBL" id="WDE05055.1"/>
    </source>
</evidence>
<keyword evidence="6 10" id="KW-0411">Iron-sulfur</keyword>
<dbReference type="InterPro" id="IPR036249">
    <property type="entry name" value="Thioredoxin-like_sf"/>
</dbReference>
<dbReference type="PANTHER" id="PTHR43342:SF1">
    <property type="entry name" value="BIFURCATING [FEFE] HYDROGENASE GAMMA SUBUNIT"/>
    <property type="match status" value="1"/>
</dbReference>
<gene>
    <name evidence="11" type="ORF">SG34_027775</name>
</gene>
<keyword evidence="4 10" id="KW-0479">Metal-binding</keyword>
<feature type="binding site" evidence="10">
    <location>
        <position position="127"/>
    </location>
    <ligand>
        <name>[2Fe-2S] cluster</name>
        <dbReference type="ChEBI" id="CHEBI:190135"/>
    </ligand>
</feature>
<evidence type="ECO:0000256" key="3">
    <source>
        <dbReference type="ARBA" id="ARBA00022714"/>
    </source>
</evidence>
<comment type="similarity">
    <text evidence="1">Belongs to the complex I 24 kDa subunit family.</text>
</comment>
<dbReference type="Pfam" id="PF01257">
    <property type="entry name" value="2Fe-2S_thioredx"/>
    <property type="match status" value="1"/>
</dbReference>
<dbReference type="Gene3D" id="3.40.30.10">
    <property type="entry name" value="Glutaredoxin"/>
    <property type="match status" value="1"/>
</dbReference>
<evidence type="ECO:0000256" key="7">
    <source>
        <dbReference type="ARBA" id="ARBA00031580"/>
    </source>
</evidence>
<keyword evidence="3 10" id="KW-0001">2Fe-2S</keyword>
<keyword evidence="12" id="KW-1185">Reference proteome</keyword>
<reference evidence="11 12" key="1">
    <citation type="journal article" date="2015" name="Genome Announc.">
        <title>Draft Genome Sequences of Marine Isolates of Thalassomonas viridans and Thalassomonas actiniarum.</title>
        <authorList>
            <person name="Olonade I."/>
            <person name="van Zyl L.J."/>
            <person name="Trindade M."/>
        </authorList>
    </citation>
    <scope>NUCLEOTIDE SEQUENCE [LARGE SCALE GENOMIC DNA]</scope>
    <source>
        <strain evidence="11 12">XOM25</strain>
    </source>
</reference>
<dbReference type="GO" id="GO:0051537">
    <property type="term" value="F:2 iron, 2 sulfur cluster binding"/>
    <property type="evidence" value="ECO:0007669"/>
    <property type="project" value="UniProtKB-KW"/>
</dbReference>
<evidence type="ECO:0000256" key="9">
    <source>
        <dbReference type="ARBA" id="ARBA00034078"/>
    </source>
</evidence>
<feature type="binding site" evidence="10">
    <location>
        <position position="82"/>
    </location>
    <ligand>
        <name>[2Fe-2S] cluster</name>
        <dbReference type="ChEBI" id="CHEBI:190135"/>
    </ligand>
</feature>
<evidence type="ECO:0000256" key="4">
    <source>
        <dbReference type="ARBA" id="ARBA00022723"/>
    </source>
</evidence>
<feature type="binding site" evidence="10">
    <location>
        <position position="87"/>
    </location>
    <ligand>
        <name>[2Fe-2S] cluster</name>
        <dbReference type="ChEBI" id="CHEBI:190135"/>
    </ligand>
</feature>
<proteinExistence type="inferred from homology"/>
<dbReference type="Gene3D" id="1.10.10.1590">
    <property type="entry name" value="NADH-quinone oxidoreductase subunit E"/>
    <property type="match status" value="1"/>
</dbReference>
<evidence type="ECO:0000256" key="2">
    <source>
        <dbReference type="ARBA" id="ARBA00019898"/>
    </source>
</evidence>
<keyword evidence="5 10" id="KW-0408">Iron</keyword>
<dbReference type="EMBL" id="CP059733">
    <property type="protein sequence ID" value="WDE05055.1"/>
    <property type="molecule type" value="Genomic_DNA"/>
</dbReference>
<dbReference type="InterPro" id="IPR041921">
    <property type="entry name" value="NuoE_N"/>
</dbReference>
<name>A0AAF0C9B2_9GAMM</name>
<evidence type="ECO:0000256" key="1">
    <source>
        <dbReference type="ARBA" id="ARBA00010643"/>
    </source>
</evidence>
<dbReference type="NCBIfam" id="NF004638">
    <property type="entry name" value="PRK05988.1"/>
    <property type="match status" value="1"/>
</dbReference>
<dbReference type="PANTHER" id="PTHR43342">
    <property type="entry name" value="NADH-QUINONE OXIDOREDUCTASE, E SUBUNIT"/>
    <property type="match status" value="1"/>
</dbReference>
<dbReference type="SUPFAM" id="SSF52833">
    <property type="entry name" value="Thioredoxin-like"/>
    <property type="match status" value="1"/>
</dbReference>
<evidence type="ECO:0000256" key="5">
    <source>
        <dbReference type="ARBA" id="ARBA00023004"/>
    </source>
</evidence>
<dbReference type="KEGG" id="tvd:SG34_027775"/>
<comment type="cofactor">
    <cofactor evidence="10">
        <name>[2Fe-2S] cluster</name>
        <dbReference type="ChEBI" id="CHEBI:190135"/>
    </cofactor>
    <text evidence="10">Binds 1 [2Fe-2S] cluster.</text>
</comment>
<evidence type="ECO:0000313" key="12">
    <source>
        <dbReference type="Proteomes" id="UP000032352"/>
    </source>
</evidence>
<reference evidence="11 12" key="2">
    <citation type="journal article" date="2022" name="Mar. Drugs">
        <title>Bioassay-Guided Fractionation Leads to the Detection of Cholic Acid Generated by the Rare Thalassomonas sp.</title>
        <authorList>
            <person name="Pheiffer F."/>
            <person name="Schneider Y.K."/>
            <person name="Hansen E.H."/>
            <person name="Andersen J.H."/>
            <person name="Isaksson J."/>
            <person name="Busche T."/>
            <person name="R C."/>
            <person name="Kalinowski J."/>
            <person name="Zyl L.V."/>
            <person name="Trindade M."/>
        </authorList>
    </citation>
    <scope>NUCLEOTIDE SEQUENCE [LARGE SCALE GENOMIC DNA]</scope>
    <source>
        <strain evidence="11 12">XOM25</strain>
    </source>
</reference>
<dbReference type="PROSITE" id="PS01099">
    <property type="entry name" value="COMPLEX1_24K"/>
    <property type="match status" value="1"/>
</dbReference>
<dbReference type="RefSeq" id="WP_044838777.1">
    <property type="nucleotide sequence ID" value="NZ_CP059733.1"/>
</dbReference>
<protein>
    <recommendedName>
        <fullName evidence="2">NADH-quinone oxidoreductase subunit E</fullName>
    </recommendedName>
    <alternativeName>
        <fullName evidence="7">NADH dehydrogenase I subunit E</fullName>
    </alternativeName>
    <alternativeName>
        <fullName evidence="8">NDH-1 subunit E</fullName>
    </alternativeName>
</protein>
<dbReference type="CDD" id="cd03081">
    <property type="entry name" value="TRX_Fd_NuoE_FDH_gamma"/>
    <property type="match status" value="1"/>
</dbReference>
<dbReference type="PIRSF" id="PIRSF000216">
    <property type="entry name" value="NADH_DH_24kDa"/>
    <property type="match status" value="1"/>
</dbReference>
<accession>A0AAF0C9B2</accession>
<dbReference type="GO" id="GO:0016491">
    <property type="term" value="F:oxidoreductase activity"/>
    <property type="evidence" value="ECO:0007669"/>
    <property type="project" value="InterPro"/>
</dbReference>
<dbReference type="AlphaFoldDB" id="A0AAF0C9B2"/>
<dbReference type="InterPro" id="IPR028431">
    <property type="entry name" value="NADP_DH_HndA-like"/>
</dbReference>
<evidence type="ECO:0000256" key="8">
    <source>
        <dbReference type="ARBA" id="ARBA00032788"/>
    </source>
</evidence>